<dbReference type="EMBL" id="LFJN01000017">
    <property type="protein sequence ID" value="KPI38864.1"/>
    <property type="molecule type" value="Genomic_DNA"/>
</dbReference>
<feature type="compositionally biased region" description="Basic and acidic residues" evidence="1">
    <location>
        <begin position="160"/>
        <end position="181"/>
    </location>
</feature>
<feature type="region of interest" description="Disordered" evidence="1">
    <location>
        <begin position="859"/>
        <end position="890"/>
    </location>
</feature>
<dbReference type="STRING" id="1664694.A0A0N1H2H8"/>
<comment type="caution">
    <text evidence="2">The sequence shown here is derived from an EMBL/GenBank/DDBJ whole genome shotgun (WGS) entry which is preliminary data.</text>
</comment>
<dbReference type="OrthoDB" id="4155914at2759"/>
<evidence type="ECO:0000313" key="3">
    <source>
        <dbReference type="Proteomes" id="UP000038010"/>
    </source>
</evidence>
<feature type="compositionally biased region" description="Pro residues" evidence="1">
    <location>
        <begin position="114"/>
        <end position="129"/>
    </location>
</feature>
<dbReference type="GeneID" id="28737890"/>
<feature type="compositionally biased region" description="Gly residues" evidence="1">
    <location>
        <begin position="872"/>
        <end position="889"/>
    </location>
</feature>
<feature type="compositionally biased region" description="Low complexity" evidence="1">
    <location>
        <begin position="242"/>
        <end position="258"/>
    </location>
</feature>
<feature type="compositionally biased region" description="Polar residues" evidence="1">
    <location>
        <begin position="1"/>
        <end position="12"/>
    </location>
</feature>
<feature type="region of interest" description="Disordered" evidence="1">
    <location>
        <begin position="343"/>
        <end position="445"/>
    </location>
</feature>
<feature type="compositionally biased region" description="Low complexity" evidence="1">
    <location>
        <begin position="813"/>
        <end position="826"/>
    </location>
</feature>
<dbReference type="RefSeq" id="XP_017998827.1">
    <property type="nucleotide sequence ID" value="XM_018146010.1"/>
</dbReference>
<organism evidence="2 3">
    <name type="scientific">Cyphellophora attinorum</name>
    <dbReference type="NCBI Taxonomy" id="1664694"/>
    <lineage>
        <taxon>Eukaryota</taxon>
        <taxon>Fungi</taxon>
        <taxon>Dikarya</taxon>
        <taxon>Ascomycota</taxon>
        <taxon>Pezizomycotina</taxon>
        <taxon>Eurotiomycetes</taxon>
        <taxon>Chaetothyriomycetidae</taxon>
        <taxon>Chaetothyriales</taxon>
        <taxon>Cyphellophoraceae</taxon>
        <taxon>Cyphellophora</taxon>
    </lineage>
</organism>
<dbReference type="AlphaFoldDB" id="A0A0N1H2H8"/>
<feature type="compositionally biased region" description="Polar residues" evidence="1">
    <location>
        <begin position="742"/>
        <end position="751"/>
    </location>
</feature>
<gene>
    <name evidence="2" type="ORF">AB675_5772</name>
</gene>
<dbReference type="VEuPathDB" id="FungiDB:AB675_5772"/>
<accession>A0A0N1H2H8</accession>
<feature type="region of interest" description="Disordered" evidence="1">
    <location>
        <begin position="691"/>
        <end position="840"/>
    </location>
</feature>
<reference evidence="2 3" key="1">
    <citation type="submission" date="2015-06" db="EMBL/GenBank/DDBJ databases">
        <title>Draft genome of the ant-associated black yeast Phialophora attae CBS 131958.</title>
        <authorList>
            <person name="Moreno L.F."/>
            <person name="Stielow B.J."/>
            <person name="de Hoog S."/>
            <person name="Vicente V.A."/>
            <person name="Weiss V.A."/>
            <person name="de Vries M."/>
            <person name="Cruz L.M."/>
            <person name="Souza E.M."/>
        </authorList>
    </citation>
    <scope>NUCLEOTIDE SEQUENCE [LARGE SCALE GENOMIC DNA]</scope>
    <source>
        <strain evidence="2 3">CBS 131958</strain>
    </source>
</reference>
<feature type="compositionally biased region" description="Low complexity" evidence="1">
    <location>
        <begin position="13"/>
        <end position="40"/>
    </location>
</feature>
<feature type="compositionally biased region" description="Pro residues" evidence="1">
    <location>
        <begin position="286"/>
        <end position="300"/>
    </location>
</feature>
<proteinExistence type="predicted"/>
<feature type="compositionally biased region" description="Polar residues" evidence="1">
    <location>
        <begin position="359"/>
        <end position="388"/>
    </location>
</feature>
<dbReference type="Proteomes" id="UP000038010">
    <property type="component" value="Unassembled WGS sequence"/>
</dbReference>
<feature type="region of interest" description="Disordered" evidence="1">
    <location>
        <begin position="1"/>
        <end position="323"/>
    </location>
</feature>
<evidence type="ECO:0000313" key="2">
    <source>
        <dbReference type="EMBL" id="KPI38864.1"/>
    </source>
</evidence>
<feature type="compositionally biased region" description="Basic and acidic residues" evidence="1">
    <location>
        <begin position="408"/>
        <end position="433"/>
    </location>
</feature>
<evidence type="ECO:0000256" key="1">
    <source>
        <dbReference type="SAM" id="MobiDB-lite"/>
    </source>
</evidence>
<feature type="compositionally biased region" description="Polar residues" evidence="1">
    <location>
        <begin position="198"/>
        <end position="218"/>
    </location>
</feature>
<sequence>MRLFKSSNKSQASVDRLPSSRSSSPDPSHSHSRSSYIASSGAQTGPAFADRPAYPSQPQPLQAADDHRKILPYPQDSVAGVPHPAHVLARDSAEGAGYVDNARRPSAPITVIPPTSPQPPPQSFGPAPIPGQTHFGHSKQVHVPTEKEHRSKRSIFGLKSSKDKDKDKDKDSQHSPVDKKGGLGRSGSIHLLRRSHHQSQPAELGSPSSPVGNPNIRQSAYFARSDQSLENSPEDPSHYEQYRGQQYQQQGQPPQQSQENYDPSPTSQYSQRSPEDARYHQQQQQQPPPGQNHYPPPPDKYLPYQQAESANNSEHYLPYVQGPAQGRPAGAIIAEQLQAFRPPSQTSLHNSLGPPSPVLGQQDSRPSTAQTSRYSAQSVGQPTLQHPQQMARGDPPNGNTRQQQMPQRDPRDEHLYQQDPRMRMSQHQADHGRNTPPPRSSNREDLRDLDYNQLLQKHEELQAKYSKVKRYYFEREAQVTQLQNTVATQRLSMSKTSLDDAQYAQRFERLSGAINNLAFNIRKDWKKVPPWLQPVCNTDAHNIGTKEMTAVGRTCITRWLNDTLFRQTFHPGIPTDVSAYLKAVEQNLRSQASSGLVFTDEQRDDQLNKLTSWRLTTIEGLAPYLNSKEAITYQDNLTTSLTNALTGSLQANLKDPPPPGLQEGSRDVVITYFMPGEQINDNLMKIESGMTALTSPGQDPSQQRASIAPSSTESPSNMPGAGDSQDDLDSVEEQIREAAAKATQSGRTDSVPSVAGGAKVNNNTNDKGRDKQQKGSSFLGGFVSKKPTPQQQTSVPPGNRSAGAGVSRERLQAESQQQQQQQEDAQQGGGGPGPVSIFQPGEGRIRFAAFLAVEVRGKVGGSQAPSTKEGSAGPGEQGSAAGAGGGEGGRVSVNVLCKAPVYEL</sequence>
<feature type="compositionally biased region" description="Polar residues" evidence="1">
    <location>
        <begin position="787"/>
        <end position="796"/>
    </location>
</feature>
<feature type="compositionally biased region" description="Polar residues" evidence="1">
    <location>
        <begin position="691"/>
        <end position="717"/>
    </location>
</feature>
<keyword evidence="3" id="KW-1185">Reference proteome</keyword>
<feature type="compositionally biased region" description="Polar residues" evidence="1">
    <location>
        <begin position="259"/>
        <end position="272"/>
    </location>
</feature>
<protein>
    <submittedName>
        <fullName evidence="2">Uncharacterized protein</fullName>
    </submittedName>
</protein>
<name>A0A0N1H2H8_9EURO</name>